<dbReference type="EMBL" id="VSRR010043374">
    <property type="protein sequence ID" value="MPC76447.1"/>
    <property type="molecule type" value="Genomic_DNA"/>
</dbReference>
<name>A0A5B7I4R5_PORTR</name>
<keyword evidence="2" id="KW-1185">Reference proteome</keyword>
<dbReference type="AlphaFoldDB" id="A0A5B7I4R5"/>
<accession>A0A5B7I4R5</accession>
<proteinExistence type="predicted"/>
<sequence>MQVDLYGRFSLMAGWKTPPPWAERANDQSDCYDLGRFGKIIVSPGYAVDEVSTS</sequence>
<dbReference type="Proteomes" id="UP000324222">
    <property type="component" value="Unassembled WGS sequence"/>
</dbReference>
<reference evidence="1 2" key="1">
    <citation type="submission" date="2019-05" db="EMBL/GenBank/DDBJ databases">
        <title>Another draft genome of Portunus trituberculatus and its Hox gene families provides insights of decapod evolution.</title>
        <authorList>
            <person name="Jeong J.-H."/>
            <person name="Song I."/>
            <person name="Kim S."/>
            <person name="Choi T."/>
            <person name="Kim D."/>
            <person name="Ryu S."/>
            <person name="Kim W."/>
        </authorList>
    </citation>
    <scope>NUCLEOTIDE SEQUENCE [LARGE SCALE GENOMIC DNA]</scope>
    <source>
        <tissue evidence="1">Muscle</tissue>
    </source>
</reference>
<evidence type="ECO:0000313" key="1">
    <source>
        <dbReference type="EMBL" id="MPC76447.1"/>
    </source>
</evidence>
<comment type="caution">
    <text evidence="1">The sequence shown here is derived from an EMBL/GenBank/DDBJ whole genome shotgun (WGS) entry which is preliminary data.</text>
</comment>
<organism evidence="1 2">
    <name type="scientific">Portunus trituberculatus</name>
    <name type="common">Swimming crab</name>
    <name type="synonym">Neptunus trituberculatus</name>
    <dbReference type="NCBI Taxonomy" id="210409"/>
    <lineage>
        <taxon>Eukaryota</taxon>
        <taxon>Metazoa</taxon>
        <taxon>Ecdysozoa</taxon>
        <taxon>Arthropoda</taxon>
        <taxon>Crustacea</taxon>
        <taxon>Multicrustacea</taxon>
        <taxon>Malacostraca</taxon>
        <taxon>Eumalacostraca</taxon>
        <taxon>Eucarida</taxon>
        <taxon>Decapoda</taxon>
        <taxon>Pleocyemata</taxon>
        <taxon>Brachyura</taxon>
        <taxon>Eubrachyura</taxon>
        <taxon>Portunoidea</taxon>
        <taxon>Portunidae</taxon>
        <taxon>Portuninae</taxon>
        <taxon>Portunus</taxon>
    </lineage>
</organism>
<evidence type="ECO:0000313" key="2">
    <source>
        <dbReference type="Proteomes" id="UP000324222"/>
    </source>
</evidence>
<gene>
    <name evidence="1" type="ORF">E2C01_070858</name>
</gene>
<protein>
    <submittedName>
        <fullName evidence="1">Uncharacterized protein</fullName>
    </submittedName>
</protein>